<keyword evidence="6" id="KW-0902">Two-component regulatory system</keyword>
<dbReference type="SUPFAM" id="SSF52172">
    <property type="entry name" value="CheY-like"/>
    <property type="match status" value="2"/>
</dbReference>
<dbReference type="SMART" id="SM00388">
    <property type="entry name" value="HisKA"/>
    <property type="match status" value="1"/>
</dbReference>
<dbReference type="PRINTS" id="PR00344">
    <property type="entry name" value="BCTRLSENSOR"/>
</dbReference>
<evidence type="ECO:0000256" key="3">
    <source>
        <dbReference type="ARBA" id="ARBA00022553"/>
    </source>
</evidence>
<dbReference type="PANTHER" id="PTHR43047">
    <property type="entry name" value="TWO-COMPONENT HISTIDINE PROTEIN KINASE"/>
    <property type="match status" value="1"/>
</dbReference>
<dbReference type="SUPFAM" id="SSF47384">
    <property type="entry name" value="Homodimeric domain of signal transducing histidine kinase"/>
    <property type="match status" value="1"/>
</dbReference>
<dbReference type="InterPro" id="IPR003594">
    <property type="entry name" value="HATPase_dom"/>
</dbReference>
<dbReference type="Pfam" id="PF00072">
    <property type="entry name" value="Response_reg"/>
    <property type="match status" value="2"/>
</dbReference>
<dbReference type="InterPro" id="IPR005467">
    <property type="entry name" value="His_kinase_dom"/>
</dbReference>
<organism evidence="10 11">
    <name type="scientific">Aureimonas endophytica</name>
    <dbReference type="NCBI Taxonomy" id="2027858"/>
    <lineage>
        <taxon>Bacteria</taxon>
        <taxon>Pseudomonadati</taxon>
        <taxon>Pseudomonadota</taxon>
        <taxon>Alphaproteobacteria</taxon>
        <taxon>Hyphomicrobiales</taxon>
        <taxon>Aurantimonadaceae</taxon>
        <taxon>Aureimonas</taxon>
    </lineage>
</organism>
<dbReference type="AlphaFoldDB" id="A0A916ZIU8"/>
<reference evidence="10" key="2">
    <citation type="submission" date="2020-09" db="EMBL/GenBank/DDBJ databases">
        <authorList>
            <person name="Sun Q."/>
            <person name="Zhou Y."/>
        </authorList>
    </citation>
    <scope>NUCLEOTIDE SEQUENCE</scope>
    <source>
        <strain evidence="10">CGMCC 1.15367</strain>
    </source>
</reference>
<name>A0A916ZIU8_9HYPH</name>
<dbReference type="Pfam" id="PF02518">
    <property type="entry name" value="HATPase_c"/>
    <property type="match status" value="1"/>
</dbReference>
<comment type="catalytic activity">
    <reaction evidence="1">
        <text>ATP + protein L-histidine = ADP + protein N-phospho-L-histidine.</text>
        <dbReference type="EC" id="2.7.13.3"/>
    </reaction>
</comment>
<dbReference type="Gene3D" id="3.30.565.10">
    <property type="entry name" value="Histidine kinase-like ATPase, C-terminal domain"/>
    <property type="match status" value="1"/>
</dbReference>
<dbReference type="PROSITE" id="PS50109">
    <property type="entry name" value="HIS_KIN"/>
    <property type="match status" value="1"/>
</dbReference>
<dbReference type="GO" id="GO:0009927">
    <property type="term" value="F:histidine phosphotransfer kinase activity"/>
    <property type="evidence" value="ECO:0007669"/>
    <property type="project" value="TreeGrafter"/>
</dbReference>
<dbReference type="FunFam" id="1.10.287.130:FF:000001">
    <property type="entry name" value="Two-component sensor histidine kinase"/>
    <property type="match status" value="1"/>
</dbReference>
<accession>A0A916ZIU8</accession>
<dbReference type="SUPFAM" id="SSF55785">
    <property type="entry name" value="PYP-like sensor domain (PAS domain)"/>
    <property type="match status" value="1"/>
</dbReference>
<evidence type="ECO:0000256" key="2">
    <source>
        <dbReference type="ARBA" id="ARBA00012438"/>
    </source>
</evidence>
<dbReference type="PROSITE" id="PS50110">
    <property type="entry name" value="RESPONSE_REGULATORY"/>
    <property type="match status" value="2"/>
</dbReference>
<dbReference type="InterPro" id="IPR011006">
    <property type="entry name" value="CheY-like_superfamily"/>
</dbReference>
<feature type="domain" description="Response regulatory" evidence="9">
    <location>
        <begin position="543"/>
        <end position="658"/>
    </location>
</feature>
<comment type="caution">
    <text evidence="10">The sequence shown here is derived from an EMBL/GenBank/DDBJ whole genome shotgun (WGS) entry which is preliminary data.</text>
</comment>
<reference evidence="10" key="1">
    <citation type="journal article" date="2014" name="Int. J. Syst. Evol. Microbiol.">
        <title>Complete genome sequence of Corynebacterium casei LMG S-19264T (=DSM 44701T), isolated from a smear-ripened cheese.</title>
        <authorList>
            <consortium name="US DOE Joint Genome Institute (JGI-PGF)"/>
            <person name="Walter F."/>
            <person name="Albersmeier A."/>
            <person name="Kalinowski J."/>
            <person name="Ruckert C."/>
        </authorList>
    </citation>
    <scope>NUCLEOTIDE SEQUENCE</scope>
    <source>
        <strain evidence="10">CGMCC 1.15367</strain>
    </source>
</reference>
<dbReference type="InterPro" id="IPR004358">
    <property type="entry name" value="Sig_transdc_His_kin-like_C"/>
</dbReference>
<dbReference type="Pfam" id="PF00512">
    <property type="entry name" value="HisKA"/>
    <property type="match status" value="1"/>
</dbReference>
<feature type="modified residue" description="4-aspartylphosphate" evidence="7">
    <location>
        <position position="474"/>
    </location>
</feature>
<proteinExistence type="predicted"/>
<dbReference type="FunFam" id="3.30.565.10:FF:000010">
    <property type="entry name" value="Sensor histidine kinase RcsC"/>
    <property type="match status" value="1"/>
</dbReference>
<dbReference type="SMART" id="SM00448">
    <property type="entry name" value="REC"/>
    <property type="match status" value="2"/>
</dbReference>
<dbReference type="Pfam" id="PF08448">
    <property type="entry name" value="PAS_4"/>
    <property type="match status" value="1"/>
</dbReference>
<evidence type="ECO:0000256" key="7">
    <source>
        <dbReference type="PROSITE-ProRule" id="PRU00169"/>
    </source>
</evidence>
<dbReference type="InterPro" id="IPR036097">
    <property type="entry name" value="HisK_dim/P_sf"/>
</dbReference>
<dbReference type="Gene3D" id="1.10.287.130">
    <property type="match status" value="1"/>
</dbReference>
<dbReference type="InterPro" id="IPR036890">
    <property type="entry name" value="HATPase_C_sf"/>
</dbReference>
<feature type="domain" description="Response regulatory" evidence="9">
    <location>
        <begin position="425"/>
        <end position="538"/>
    </location>
</feature>
<feature type="domain" description="Histidine kinase" evidence="8">
    <location>
        <begin position="181"/>
        <end position="400"/>
    </location>
</feature>
<dbReference type="InterPro" id="IPR035965">
    <property type="entry name" value="PAS-like_dom_sf"/>
</dbReference>
<dbReference type="Gene3D" id="3.30.450.20">
    <property type="entry name" value="PAS domain"/>
    <property type="match status" value="1"/>
</dbReference>
<dbReference type="PANTHER" id="PTHR43047:SF72">
    <property type="entry name" value="OSMOSENSING HISTIDINE PROTEIN KINASE SLN1"/>
    <property type="match status" value="1"/>
</dbReference>
<dbReference type="SUPFAM" id="SSF55874">
    <property type="entry name" value="ATPase domain of HSP90 chaperone/DNA topoisomerase II/histidine kinase"/>
    <property type="match status" value="1"/>
</dbReference>
<dbReference type="Gene3D" id="3.40.50.2300">
    <property type="match status" value="2"/>
</dbReference>
<evidence type="ECO:0000256" key="1">
    <source>
        <dbReference type="ARBA" id="ARBA00000085"/>
    </source>
</evidence>
<evidence type="ECO:0000256" key="4">
    <source>
        <dbReference type="ARBA" id="ARBA00022679"/>
    </source>
</evidence>
<dbReference type="EC" id="2.7.13.3" evidence="2"/>
<keyword evidence="3 7" id="KW-0597">Phosphoprotein</keyword>
<dbReference type="InterPro" id="IPR013656">
    <property type="entry name" value="PAS_4"/>
</dbReference>
<dbReference type="CDD" id="cd00082">
    <property type="entry name" value="HisKA"/>
    <property type="match status" value="1"/>
</dbReference>
<dbReference type="InterPro" id="IPR003661">
    <property type="entry name" value="HisK_dim/P_dom"/>
</dbReference>
<keyword evidence="11" id="KW-1185">Reference proteome</keyword>
<feature type="modified residue" description="4-aspartylphosphate" evidence="7">
    <location>
        <position position="592"/>
    </location>
</feature>
<dbReference type="GO" id="GO:0000155">
    <property type="term" value="F:phosphorelay sensor kinase activity"/>
    <property type="evidence" value="ECO:0007669"/>
    <property type="project" value="InterPro"/>
</dbReference>
<dbReference type="CDD" id="cd16922">
    <property type="entry name" value="HATPase_EvgS-ArcB-TorS-like"/>
    <property type="match status" value="1"/>
</dbReference>
<evidence type="ECO:0000256" key="6">
    <source>
        <dbReference type="ARBA" id="ARBA00023012"/>
    </source>
</evidence>
<protein>
    <recommendedName>
        <fullName evidence="2">histidine kinase</fullName>
        <ecNumber evidence="2">2.7.13.3</ecNumber>
    </recommendedName>
</protein>
<evidence type="ECO:0000313" key="10">
    <source>
        <dbReference type="EMBL" id="GGD99354.1"/>
    </source>
</evidence>
<gene>
    <name evidence="10" type="ORF">GCM10011390_17690</name>
</gene>
<evidence type="ECO:0000259" key="9">
    <source>
        <dbReference type="PROSITE" id="PS50110"/>
    </source>
</evidence>
<keyword evidence="4" id="KW-0808">Transferase</keyword>
<dbReference type="EMBL" id="BMIQ01000002">
    <property type="protein sequence ID" value="GGD99354.1"/>
    <property type="molecule type" value="Genomic_DNA"/>
</dbReference>
<dbReference type="RefSeq" id="WP_244639395.1">
    <property type="nucleotide sequence ID" value="NZ_BMIQ01000002.1"/>
</dbReference>
<evidence type="ECO:0000259" key="8">
    <source>
        <dbReference type="PROSITE" id="PS50109"/>
    </source>
</evidence>
<sequence>MVTSRFLSGKGEMAGRFRDFDWVATPLGAPSTWPRALKTLVGLMLASRQPMFLAWGEQGTMLYNDAYCGLLQSKHPSAFGHPFREVWAEIWSEIEPLVLQVFDGESVHFDDITLYVERNGTMAEAHFAFSYTPVYDDTGTVTGLFCACNETTDQILAERAATDALQAAEEANIAKSQFLANMSHELRTPLSAIIGYAEMIIEEAEDGAAPADLARDVAKIESNARHLLSLINDVLDLSKVESGKMDIYAETFDVAEIVRDVAATAQRLVEKKNNRLELRLAGAVGTLHSDVTKLRQILLNLLSNAAKFTQDGTITLGVERRAEAMVFTVHDTGIGMTAEQLERLFQRFQQADASTTRKYGGTGLGLALTKAFSAMLGGEVSVTSEAGRGSTFTLTLPFAVPEPAPEEAELEAQVPVVPDVDPAKVVLVIDDDTAQRELMTRFLAREGFSTVTAADGATGLTLAKELRPRAILLDVMMPGIDGWTVLGRLKADPDLASIPVVMVTFVSERGLASSLGAADYVDKPVRWERFREVMDRFREDVGDVLVVDDDPDARERVRSSLERDGWTVVEAANGQEALDRVAAAPPRVILLDLTMPVMDGFSFLHALRSRPSDRDIPVIVLSARDLTAAERVRLESASHVMTKGEVSLKEVAANVRAVTDGPG</sequence>
<dbReference type="InterPro" id="IPR001789">
    <property type="entry name" value="Sig_transdc_resp-reg_receiver"/>
</dbReference>
<evidence type="ECO:0000313" key="11">
    <source>
        <dbReference type="Proteomes" id="UP000644699"/>
    </source>
</evidence>
<dbReference type="SMART" id="SM00387">
    <property type="entry name" value="HATPase_c"/>
    <property type="match status" value="1"/>
</dbReference>
<evidence type="ECO:0000256" key="5">
    <source>
        <dbReference type="ARBA" id="ARBA00022777"/>
    </source>
</evidence>
<keyword evidence="5" id="KW-0418">Kinase</keyword>
<dbReference type="GO" id="GO:0005886">
    <property type="term" value="C:plasma membrane"/>
    <property type="evidence" value="ECO:0007669"/>
    <property type="project" value="TreeGrafter"/>
</dbReference>
<dbReference type="Proteomes" id="UP000644699">
    <property type="component" value="Unassembled WGS sequence"/>
</dbReference>